<sequence>MTTVTEQRRQQRSASTPLRRIIFRRFRRELNIMRPEAPRERLLEQCRRQHDER</sequence>
<accession>A0AAU8LET4</accession>
<evidence type="ECO:0000313" key="1">
    <source>
        <dbReference type="EMBL" id="XCN67090.1"/>
    </source>
</evidence>
<reference evidence="1" key="2">
    <citation type="submission" date="2024-07" db="EMBL/GenBank/DDBJ databases">
        <title>A complete genome sequence for Pseudomonas syringae CC1417.</title>
        <authorList>
            <person name="Baltrus D.A."/>
        </authorList>
    </citation>
    <scope>NUCLEOTIDE SEQUENCE</scope>
    <source>
        <strain evidence="1">CC1417</strain>
    </source>
</reference>
<reference evidence="1" key="1">
    <citation type="journal article" date="2014" name="Genome Announc.">
        <title>Draft Genome Sequences of a Phylogenetically Diverse Suite of Pseudomonas syringae Strains from Multiple Source Populations.</title>
        <authorList>
            <person name="Baltrus D.A."/>
            <person name="Yourstone S."/>
            <person name="Lind A."/>
            <person name="Guilbaud C."/>
            <person name="Sands D.C."/>
            <person name="Jones C.D."/>
            <person name="Morris C.E."/>
            <person name="Dangl J.L."/>
        </authorList>
    </citation>
    <scope>NUCLEOTIDE SEQUENCE</scope>
    <source>
        <strain evidence="1">CC1417</strain>
    </source>
</reference>
<gene>
    <name evidence="1" type="ORF">N011_21780</name>
</gene>
<organism evidence="1">
    <name type="scientific">Pseudomonas syringae CC1417</name>
    <dbReference type="NCBI Taxonomy" id="1357272"/>
    <lineage>
        <taxon>Bacteria</taxon>
        <taxon>Pseudomonadati</taxon>
        <taxon>Pseudomonadota</taxon>
        <taxon>Gammaproteobacteria</taxon>
        <taxon>Pseudomonadales</taxon>
        <taxon>Pseudomonadaceae</taxon>
        <taxon>Pseudomonas</taxon>
        <taxon>Pseudomonas syringae</taxon>
    </lineage>
</organism>
<proteinExistence type="predicted"/>
<dbReference type="RefSeq" id="WP_159372190.1">
    <property type="nucleotide sequence ID" value="NZ_CP159362.1"/>
</dbReference>
<dbReference type="EMBL" id="CP159362">
    <property type="protein sequence ID" value="XCN67090.1"/>
    <property type="molecule type" value="Genomic_DNA"/>
</dbReference>
<protein>
    <submittedName>
        <fullName evidence="1">Uncharacterized protein</fullName>
    </submittedName>
</protein>
<name>A0AAU8LET4_PSESX</name>
<dbReference type="AlphaFoldDB" id="A0AAU8LET4"/>